<organism evidence="7">
    <name type="scientific">bioreactor metagenome</name>
    <dbReference type="NCBI Taxonomy" id="1076179"/>
    <lineage>
        <taxon>unclassified sequences</taxon>
        <taxon>metagenomes</taxon>
        <taxon>ecological metagenomes</taxon>
    </lineage>
</organism>
<evidence type="ECO:0000256" key="3">
    <source>
        <dbReference type="ARBA" id="ARBA00022692"/>
    </source>
</evidence>
<dbReference type="PANTHER" id="PTHR43652:SF2">
    <property type="entry name" value="BASIC AMINO ACID ANTIPORTER YFCC-RELATED"/>
    <property type="match status" value="1"/>
</dbReference>
<feature type="transmembrane region" description="Helical" evidence="6">
    <location>
        <begin position="173"/>
        <end position="193"/>
    </location>
</feature>
<dbReference type="PANTHER" id="PTHR43652">
    <property type="entry name" value="BASIC AMINO ACID ANTIPORTER YFCC-RELATED"/>
    <property type="match status" value="1"/>
</dbReference>
<evidence type="ECO:0000256" key="5">
    <source>
        <dbReference type="ARBA" id="ARBA00023136"/>
    </source>
</evidence>
<name>A0A644TU65_9ZZZZ</name>
<comment type="caution">
    <text evidence="7">The sequence shown here is derived from an EMBL/GenBank/DDBJ whole genome shotgun (WGS) entry which is preliminary data.</text>
</comment>
<evidence type="ECO:0000256" key="6">
    <source>
        <dbReference type="SAM" id="Phobius"/>
    </source>
</evidence>
<dbReference type="AlphaFoldDB" id="A0A644TU65"/>
<dbReference type="Pfam" id="PF03606">
    <property type="entry name" value="DcuC"/>
    <property type="match status" value="1"/>
</dbReference>
<feature type="transmembrane region" description="Helical" evidence="6">
    <location>
        <begin position="124"/>
        <end position="144"/>
    </location>
</feature>
<feature type="transmembrane region" description="Helical" evidence="6">
    <location>
        <begin position="329"/>
        <end position="349"/>
    </location>
</feature>
<feature type="transmembrane region" description="Helical" evidence="6">
    <location>
        <begin position="396"/>
        <end position="424"/>
    </location>
</feature>
<feature type="transmembrane region" description="Helical" evidence="6">
    <location>
        <begin position="430"/>
        <end position="447"/>
    </location>
</feature>
<gene>
    <name evidence="7" type="ORF">SDC9_16201</name>
</gene>
<dbReference type="InterPro" id="IPR018385">
    <property type="entry name" value="C4_dicarb_anaerob_car-like"/>
</dbReference>
<evidence type="ECO:0000256" key="2">
    <source>
        <dbReference type="ARBA" id="ARBA00022475"/>
    </source>
</evidence>
<dbReference type="GO" id="GO:0005886">
    <property type="term" value="C:plasma membrane"/>
    <property type="evidence" value="ECO:0007669"/>
    <property type="project" value="UniProtKB-SubCell"/>
</dbReference>
<accession>A0A644TU65</accession>
<proteinExistence type="predicted"/>
<dbReference type="EMBL" id="VSSQ01000053">
    <property type="protein sequence ID" value="MPL70445.1"/>
    <property type="molecule type" value="Genomic_DNA"/>
</dbReference>
<keyword evidence="2" id="KW-1003">Cell membrane</keyword>
<evidence type="ECO:0008006" key="8">
    <source>
        <dbReference type="Google" id="ProtNLM"/>
    </source>
</evidence>
<keyword evidence="4 6" id="KW-1133">Transmembrane helix</keyword>
<evidence type="ECO:0000256" key="1">
    <source>
        <dbReference type="ARBA" id="ARBA00004651"/>
    </source>
</evidence>
<dbReference type="InterPro" id="IPR051679">
    <property type="entry name" value="DASS-Related_Transporters"/>
</dbReference>
<feature type="transmembrane region" description="Helical" evidence="6">
    <location>
        <begin position="295"/>
        <end position="317"/>
    </location>
</feature>
<feature type="transmembrane region" description="Helical" evidence="6">
    <location>
        <begin position="459"/>
        <end position="479"/>
    </location>
</feature>
<sequence>MSKRSGAQIGKKAFIQSLVILLLLMIAAGLLTLVLPAGSYARIAVDGREQLVPDSFSFTEAPSYPWWRWFIAPLEVLGGPDGLTVMVILAFILVVGAAFAVIDKSGILEAVLARIVRRFEGRKYLLLVVVSFFFMAVGAFFGIFEEVVPLVPLMIALSYSLGWDAMTGLGMSILATNMGFSAAVINPFTVGVAQGIAELPAFSGAGYRIIIFLANFALLSLFLTRHARKVEKNPLAAPAYAQEQSTRAEYAHFTVDSFAPEKRGTSLAIGFLAACIALIFAVLIAGPFVPTLGDYALPIVGLLFLVAGIGAGLIAGLGRRAWKAAGEGLLGILPAVPLILMAASVKFIIASGGILDTILHGAAGAFSGANPFTGALLIFALTLGIEFFVSSGSAKAFLLIPILVPLAELIGITRQTAVLAFVFGDGFSNLVYPTSAVLLICLGFTPVSYAKWLRWVLRLWVWVILLSLVFLGIAVLTGYGPF</sequence>
<evidence type="ECO:0000313" key="7">
    <source>
        <dbReference type="EMBL" id="MPL70445.1"/>
    </source>
</evidence>
<feature type="transmembrane region" description="Helical" evidence="6">
    <location>
        <begin position="267"/>
        <end position="289"/>
    </location>
</feature>
<protein>
    <recommendedName>
        <fullName evidence="8">C4-dicarboxylate anaerobic carrier</fullName>
    </recommendedName>
</protein>
<keyword evidence="3 6" id="KW-0812">Transmembrane</keyword>
<feature type="transmembrane region" description="Helical" evidence="6">
    <location>
        <begin position="150"/>
        <end position="166"/>
    </location>
</feature>
<feature type="transmembrane region" description="Helical" evidence="6">
    <location>
        <begin position="205"/>
        <end position="223"/>
    </location>
</feature>
<comment type="subcellular location">
    <subcellularLocation>
        <location evidence="1">Cell membrane</location>
        <topology evidence="1">Multi-pass membrane protein</topology>
    </subcellularLocation>
</comment>
<feature type="transmembrane region" description="Helical" evidence="6">
    <location>
        <begin position="369"/>
        <end position="389"/>
    </location>
</feature>
<reference evidence="7" key="1">
    <citation type="submission" date="2019-08" db="EMBL/GenBank/DDBJ databases">
        <authorList>
            <person name="Kucharzyk K."/>
            <person name="Murdoch R.W."/>
            <person name="Higgins S."/>
            <person name="Loffler F."/>
        </authorList>
    </citation>
    <scope>NUCLEOTIDE SEQUENCE</scope>
</reference>
<keyword evidence="5 6" id="KW-0472">Membrane</keyword>
<evidence type="ECO:0000256" key="4">
    <source>
        <dbReference type="ARBA" id="ARBA00022989"/>
    </source>
</evidence>
<feature type="transmembrane region" description="Helical" evidence="6">
    <location>
        <begin position="83"/>
        <end position="103"/>
    </location>
</feature>